<evidence type="ECO:0000256" key="1">
    <source>
        <dbReference type="ARBA" id="ARBA00001947"/>
    </source>
</evidence>
<dbReference type="Gene3D" id="3.40.830.10">
    <property type="entry name" value="LigB-like"/>
    <property type="match status" value="1"/>
</dbReference>
<evidence type="ECO:0000256" key="2">
    <source>
        <dbReference type="ARBA" id="ARBA00007581"/>
    </source>
</evidence>
<keyword evidence="7" id="KW-0223">Dioxygenase</keyword>
<keyword evidence="4" id="KW-0862">Zinc</keyword>
<dbReference type="EC" id="1.13.-.-" evidence="7"/>
<dbReference type="InterPro" id="IPR004183">
    <property type="entry name" value="Xdiol_dOase_suB"/>
</dbReference>
<sequence>MTASHRASYPSLFVSHGAPTLALEDCAVTQYLNRLGADLGPPKGILMVSAHFNQSQPIIASSEILGTIHDFSGFPADLYDVQYPAKGEPELALKVRDLLVEAGFSPTLDDKRGMDHGCWVPLVHMYPKADVPIVQLSISMEQSPQWHFELGQALSGLREEGVLIIGSGSASHNLHEIMMGGRDEDEPIVPWVRDFTEWVTEKIETGDYRAVLSAISDAPEGKRNHPTMDHIHPLFFALGAGSFGQVDATRGKRLHASTTYGVLAMDIYAFGSSEQISSDV</sequence>
<dbReference type="EMBL" id="JBHUII010000004">
    <property type="protein sequence ID" value="MFD2205460.1"/>
    <property type="molecule type" value="Genomic_DNA"/>
</dbReference>
<keyword evidence="5 7" id="KW-0560">Oxidoreductase</keyword>
<name>A0ABW5BL92_9PROT</name>
<evidence type="ECO:0000256" key="3">
    <source>
        <dbReference type="ARBA" id="ARBA00022723"/>
    </source>
</evidence>
<dbReference type="SUPFAM" id="SSF53213">
    <property type="entry name" value="LigB-like"/>
    <property type="match status" value="1"/>
</dbReference>
<proteinExistence type="inferred from homology"/>
<feature type="domain" description="Extradiol ring-cleavage dioxygenase class III enzyme subunit B" evidence="6">
    <location>
        <begin position="38"/>
        <end position="243"/>
    </location>
</feature>
<protein>
    <submittedName>
        <fullName evidence="7">DODA-type extradiol aromatic ring-opening family dioxygenase</fullName>
        <ecNumber evidence="7">1.13.-.-</ecNumber>
    </submittedName>
</protein>
<comment type="caution">
    <text evidence="7">The sequence shown here is derived from an EMBL/GenBank/DDBJ whole genome shotgun (WGS) entry which is preliminary data.</text>
</comment>
<organism evidence="7 8">
    <name type="scientific">Kiloniella antarctica</name>
    <dbReference type="NCBI Taxonomy" id="1550907"/>
    <lineage>
        <taxon>Bacteria</taxon>
        <taxon>Pseudomonadati</taxon>
        <taxon>Pseudomonadota</taxon>
        <taxon>Alphaproteobacteria</taxon>
        <taxon>Rhodospirillales</taxon>
        <taxon>Kiloniellaceae</taxon>
        <taxon>Kiloniella</taxon>
    </lineage>
</organism>
<dbReference type="PIRSF" id="PIRSF006157">
    <property type="entry name" value="Doxgns_DODA"/>
    <property type="match status" value="1"/>
</dbReference>
<dbReference type="Proteomes" id="UP001597294">
    <property type="component" value="Unassembled WGS sequence"/>
</dbReference>
<accession>A0ABW5BL92</accession>
<evidence type="ECO:0000259" key="6">
    <source>
        <dbReference type="Pfam" id="PF02900"/>
    </source>
</evidence>
<dbReference type="RefSeq" id="WP_380250091.1">
    <property type="nucleotide sequence ID" value="NZ_JBHUII010000004.1"/>
</dbReference>
<reference evidence="8" key="1">
    <citation type="journal article" date="2019" name="Int. J. Syst. Evol. Microbiol.">
        <title>The Global Catalogue of Microorganisms (GCM) 10K type strain sequencing project: providing services to taxonomists for standard genome sequencing and annotation.</title>
        <authorList>
            <consortium name="The Broad Institute Genomics Platform"/>
            <consortium name="The Broad Institute Genome Sequencing Center for Infectious Disease"/>
            <person name="Wu L."/>
            <person name="Ma J."/>
        </authorList>
    </citation>
    <scope>NUCLEOTIDE SEQUENCE [LARGE SCALE GENOMIC DNA]</scope>
    <source>
        <strain evidence="8">CGMCC 4.7192</strain>
    </source>
</reference>
<comment type="cofactor">
    <cofactor evidence="1">
        <name>Zn(2+)</name>
        <dbReference type="ChEBI" id="CHEBI:29105"/>
    </cofactor>
</comment>
<keyword evidence="8" id="KW-1185">Reference proteome</keyword>
<dbReference type="InterPro" id="IPR014436">
    <property type="entry name" value="Extradiol_dOase_DODA"/>
</dbReference>
<dbReference type="CDD" id="cd07363">
    <property type="entry name" value="45_DOPA_Dioxygenase"/>
    <property type="match status" value="1"/>
</dbReference>
<dbReference type="Pfam" id="PF02900">
    <property type="entry name" value="LigB"/>
    <property type="match status" value="1"/>
</dbReference>
<gene>
    <name evidence="7" type="ORF">ACFSKO_07555</name>
</gene>
<dbReference type="PANTHER" id="PTHR30096">
    <property type="entry name" value="4,5-DOPA DIOXYGENASE EXTRADIOL-LIKE PROTEIN"/>
    <property type="match status" value="1"/>
</dbReference>
<dbReference type="GO" id="GO:0051213">
    <property type="term" value="F:dioxygenase activity"/>
    <property type="evidence" value="ECO:0007669"/>
    <property type="project" value="UniProtKB-KW"/>
</dbReference>
<evidence type="ECO:0000313" key="7">
    <source>
        <dbReference type="EMBL" id="MFD2205460.1"/>
    </source>
</evidence>
<comment type="similarity">
    <text evidence="2">Belongs to the DODA-type extradiol aromatic ring-opening dioxygenase family.</text>
</comment>
<evidence type="ECO:0000313" key="8">
    <source>
        <dbReference type="Proteomes" id="UP001597294"/>
    </source>
</evidence>
<evidence type="ECO:0000256" key="5">
    <source>
        <dbReference type="ARBA" id="ARBA00023002"/>
    </source>
</evidence>
<keyword evidence="3" id="KW-0479">Metal-binding</keyword>
<evidence type="ECO:0000256" key="4">
    <source>
        <dbReference type="ARBA" id="ARBA00022833"/>
    </source>
</evidence>
<dbReference type="PANTHER" id="PTHR30096:SF0">
    <property type="entry name" value="4,5-DOPA DIOXYGENASE EXTRADIOL-LIKE PROTEIN"/>
    <property type="match status" value="1"/>
</dbReference>